<evidence type="ECO:0000313" key="3">
    <source>
        <dbReference type="Proteomes" id="UP000824988"/>
    </source>
</evidence>
<dbReference type="Proteomes" id="UP000824988">
    <property type="component" value="Chromosome"/>
</dbReference>
<keyword evidence="1" id="KW-0732">Signal</keyword>
<reference evidence="2" key="1">
    <citation type="submission" date="2019-06" db="EMBL/GenBank/DDBJ databases">
        <title>Complete genome sequence of Methylogaea oryzae strain JCM16910.</title>
        <authorList>
            <person name="Asakawa S."/>
        </authorList>
    </citation>
    <scope>NUCLEOTIDE SEQUENCE</scope>
    <source>
        <strain evidence="2">E10</strain>
    </source>
</reference>
<gene>
    <name evidence="2" type="ORF">MoryE10_01550</name>
</gene>
<proteinExistence type="predicted"/>
<organism evidence="2 3">
    <name type="scientific">Methylogaea oryzae</name>
    <dbReference type="NCBI Taxonomy" id="1295382"/>
    <lineage>
        <taxon>Bacteria</taxon>
        <taxon>Pseudomonadati</taxon>
        <taxon>Pseudomonadota</taxon>
        <taxon>Gammaproteobacteria</taxon>
        <taxon>Methylococcales</taxon>
        <taxon>Methylococcaceae</taxon>
        <taxon>Methylogaea</taxon>
    </lineage>
</organism>
<evidence type="ECO:0000313" key="2">
    <source>
        <dbReference type="EMBL" id="BBL69549.1"/>
    </source>
</evidence>
<evidence type="ECO:0008006" key="4">
    <source>
        <dbReference type="Google" id="ProtNLM"/>
    </source>
</evidence>
<dbReference type="AlphaFoldDB" id="A0A8D4VLP1"/>
<dbReference type="InterPro" id="IPR036249">
    <property type="entry name" value="Thioredoxin-like_sf"/>
</dbReference>
<dbReference type="Gene3D" id="3.40.30.10">
    <property type="entry name" value="Glutaredoxin"/>
    <property type="match status" value="1"/>
</dbReference>
<dbReference type="RefSeq" id="WP_054774788.1">
    <property type="nucleotide sequence ID" value="NZ_AP019782.1"/>
</dbReference>
<accession>A0A8D4VLP1</accession>
<dbReference type="SUPFAM" id="SSF52833">
    <property type="entry name" value="Thioredoxin-like"/>
    <property type="match status" value="1"/>
</dbReference>
<feature type="chain" id="PRO_5034118402" description="Thioredoxin domain-containing protein" evidence="1">
    <location>
        <begin position="26"/>
        <end position="165"/>
    </location>
</feature>
<evidence type="ECO:0000256" key="1">
    <source>
        <dbReference type="SAM" id="SignalP"/>
    </source>
</evidence>
<feature type="signal peptide" evidence="1">
    <location>
        <begin position="1"/>
        <end position="25"/>
    </location>
</feature>
<keyword evidence="3" id="KW-1185">Reference proteome</keyword>
<name>A0A8D4VLP1_9GAMM</name>
<dbReference type="KEGG" id="moz:MoryE10_01550"/>
<sequence length="165" mass="18185">MKTVARTLMQCFLMLSLFLAGWAGAQAGEQPRAYRAGSLAQIAQARQGKPFVVLLWSLECSVCMKELDFLAKTLREHPGMDMVLISTDEASAGGEASSVLELHGLGKAESWIFAEDDAQRLRYEIDPAWYGELPRAYFYDAAHKRIAVSGAVEKSHFDAWLAAGK</sequence>
<protein>
    <recommendedName>
        <fullName evidence="4">Thioredoxin domain-containing protein</fullName>
    </recommendedName>
</protein>
<dbReference type="EMBL" id="AP019782">
    <property type="protein sequence ID" value="BBL69549.1"/>
    <property type="molecule type" value="Genomic_DNA"/>
</dbReference>